<name>A0A6J4I1T9_9CHLR</name>
<evidence type="ECO:0000259" key="1">
    <source>
        <dbReference type="Pfam" id="PF13521"/>
    </source>
</evidence>
<protein>
    <recommendedName>
        <fullName evidence="1">NadR/Ttd14 AAA domain-containing protein</fullName>
    </recommendedName>
</protein>
<organism evidence="2">
    <name type="scientific">uncultured Chloroflexia bacterium</name>
    <dbReference type="NCBI Taxonomy" id="1672391"/>
    <lineage>
        <taxon>Bacteria</taxon>
        <taxon>Bacillati</taxon>
        <taxon>Chloroflexota</taxon>
        <taxon>Chloroflexia</taxon>
        <taxon>environmental samples</taxon>
    </lineage>
</organism>
<dbReference type="Pfam" id="PF13521">
    <property type="entry name" value="AAA_28"/>
    <property type="match status" value="1"/>
</dbReference>
<proteinExistence type="predicted"/>
<dbReference type="InterPro" id="IPR038727">
    <property type="entry name" value="NadR/Ttd14_AAA_dom"/>
</dbReference>
<feature type="domain" description="NadR/Ttd14 AAA" evidence="1">
    <location>
        <begin position="5"/>
        <end position="171"/>
    </location>
</feature>
<dbReference type="SUPFAM" id="SSF52540">
    <property type="entry name" value="P-loop containing nucleoside triphosphate hydrolases"/>
    <property type="match status" value="1"/>
</dbReference>
<evidence type="ECO:0000313" key="2">
    <source>
        <dbReference type="EMBL" id="CAA9240283.1"/>
    </source>
</evidence>
<sequence>MSLRRFVLTGAPGSGKTLLLQALAEQGWSVVPHAATDVIAAEQARGVDEPWERNDLVDSVVSLQRQREVTPPAAGADVQVFDRSPLCTLALTRYLRRPVSPLLAAEVDRVLHEHVYEPQVLLVRPLGFVQATAARRVRYEDSLVFERVHVAVYREHGFTLVDVPPAELSNRVAVVKQVISKA</sequence>
<reference evidence="2" key="1">
    <citation type="submission" date="2020-02" db="EMBL/GenBank/DDBJ databases">
        <authorList>
            <person name="Meier V. D."/>
        </authorList>
    </citation>
    <scope>NUCLEOTIDE SEQUENCE</scope>
    <source>
        <strain evidence="2">AVDCRST_MAG93</strain>
    </source>
</reference>
<dbReference type="Gene3D" id="3.40.50.300">
    <property type="entry name" value="P-loop containing nucleotide triphosphate hydrolases"/>
    <property type="match status" value="1"/>
</dbReference>
<dbReference type="InterPro" id="IPR027417">
    <property type="entry name" value="P-loop_NTPase"/>
</dbReference>
<accession>A0A6J4I1T9</accession>
<dbReference type="AlphaFoldDB" id="A0A6J4I1T9"/>
<dbReference type="EMBL" id="CADCTR010000437">
    <property type="protein sequence ID" value="CAA9240283.1"/>
    <property type="molecule type" value="Genomic_DNA"/>
</dbReference>
<gene>
    <name evidence="2" type="ORF">AVDCRST_MAG93-1295</name>
</gene>